<feature type="compositionally biased region" description="Basic and acidic residues" evidence="1">
    <location>
        <begin position="91"/>
        <end position="108"/>
    </location>
</feature>
<accession>A0A7W5A249</accession>
<name>A0A7W5A249_9ACTN</name>
<evidence type="ECO:0000256" key="1">
    <source>
        <dbReference type="SAM" id="MobiDB-lite"/>
    </source>
</evidence>
<organism evidence="3 4">
    <name type="scientific">Nocardioides albus</name>
    <dbReference type="NCBI Taxonomy" id="1841"/>
    <lineage>
        <taxon>Bacteria</taxon>
        <taxon>Bacillati</taxon>
        <taxon>Actinomycetota</taxon>
        <taxon>Actinomycetes</taxon>
        <taxon>Propionibacteriales</taxon>
        <taxon>Nocardioidaceae</taxon>
        <taxon>Nocardioides</taxon>
    </lineage>
</organism>
<protein>
    <recommendedName>
        <fullName evidence="5">Collagen-like protein</fullName>
    </recommendedName>
</protein>
<dbReference type="AlphaFoldDB" id="A0A7W5A249"/>
<dbReference type="Proteomes" id="UP000577707">
    <property type="component" value="Unassembled WGS sequence"/>
</dbReference>
<evidence type="ECO:0008006" key="5">
    <source>
        <dbReference type="Google" id="ProtNLM"/>
    </source>
</evidence>
<keyword evidence="4" id="KW-1185">Reference proteome</keyword>
<proteinExistence type="predicted"/>
<dbReference type="RefSeq" id="WP_183542877.1">
    <property type="nucleotide sequence ID" value="NZ_BMQT01000004.1"/>
</dbReference>
<gene>
    <name evidence="3" type="ORF">FHS12_001019</name>
</gene>
<feature type="chain" id="PRO_5030825033" description="Collagen-like protein" evidence="2">
    <location>
        <begin position="30"/>
        <end position="256"/>
    </location>
</feature>
<feature type="signal peptide" evidence="2">
    <location>
        <begin position="1"/>
        <end position="29"/>
    </location>
</feature>
<reference evidence="3 4" key="1">
    <citation type="submission" date="2020-08" db="EMBL/GenBank/DDBJ databases">
        <title>Genomic Encyclopedia of Type Strains, Phase III (KMG-III): the genomes of soil and plant-associated and newly described type strains.</title>
        <authorList>
            <person name="Whitman W."/>
        </authorList>
    </citation>
    <scope>NUCLEOTIDE SEQUENCE [LARGE SCALE GENOMIC DNA]</scope>
    <source>
        <strain evidence="3 4">CECT 3302</strain>
    </source>
</reference>
<evidence type="ECO:0000313" key="4">
    <source>
        <dbReference type="Proteomes" id="UP000577707"/>
    </source>
</evidence>
<feature type="region of interest" description="Disordered" evidence="1">
    <location>
        <begin position="84"/>
        <end position="118"/>
    </location>
</feature>
<evidence type="ECO:0000313" key="3">
    <source>
        <dbReference type="EMBL" id="MBB3088086.1"/>
    </source>
</evidence>
<dbReference type="EMBL" id="JACHXG010000002">
    <property type="protein sequence ID" value="MBB3088086.1"/>
    <property type="molecule type" value="Genomic_DNA"/>
</dbReference>
<evidence type="ECO:0000256" key="2">
    <source>
        <dbReference type="SAM" id="SignalP"/>
    </source>
</evidence>
<comment type="caution">
    <text evidence="3">The sequence shown here is derived from an EMBL/GenBank/DDBJ whole genome shotgun (WGS) entry which is preliminary data.</text>
</comment>
<keyword evidence="2" id="KW-0732">Signal</keyword>
<sequence>MFKKLMGQVPTIVIAATTAAIFGGGGAYAAAQITSAQIADQTIQSRDIGAAGVASSEIRDQSITSGDVAENGVGTSEIRNGTITGADINDATEKGLRGAKGDKGDKGDTGAPGKDGVVTAKSVNSTATPIANIGGSFATRKTEVGSTHLEAGKYLVNAYGFFDRVDNSASSTPVLQLAVRGLDGTQWGLDFGTAFTGEFPATGNLEQTASSTRYVTVPAGGLDVKVYAFGYNADTSANGSGNYTVSADVTFVPVAG</sequence>